<proteinExistence type="predicted"/>
<dbReference type="PANTHER" id="PTHR45080">
    <property type="entry name" value="CONTACTIN 5"/>
    <property type="match status" value="1"/>
</dbReference>
<feature type="signal peptide" evidence="5">
    <location>
        <begin position="1"/>
        <end position="17"/>
    </location>
</feature>
<dbReference type="GO" id="GO:0043025">
    <property type="term" value="C:neuronal cell body"/>
    <property type="evidence" value="ECO:0007669"/>
    <property type="project" value="TreeGrafter"/>
</dbReference>
<reference evidence="7" key="1">
    <citation type="submission" date="2018-11" db="EMBL/GenBank/DDBJ databases">
        <authorList>
            <consortium name="Pathogen Informatics"/>
        </authorList>
    </citation>
    <scope>NUCLEOTIDE SEQUENCE</scope>
</reference>
<dbReference type="OrthoDB" id="5950222at2759"/>
<dbReference type="PANTHER" id="PTHR45080:SF8">
    <property type="entry name" value="IG-LIKE DOMAIN-CONTAINING PROTEIN"/>
    <property type="match status" value="1"/>
</dbReference>
<feature type="chain" id="PRO_5019006617" description="Ig-like domain-containing protein" evidence="5">
    <location>
        <begin position="18"/>
        <end position="414"/>
    </location>
</feature>
<evidence type="ECO:0000256" key="2">
    <source>
        <dbReference type="ARBA" id="ARBA00023157"/>
    </source>
</evidence>
<dbReference type="GO" id="GO:0050808">
    <property type="term" value="P:synapse organization"/>
    <property type="evidence" value="ECO:0007669"/>
    <property type="project" value="TreeGrafter"/>
</dbReference>
<dbReference type="EMBL" id="CAAALY010000042">
    <property type="protein sequence ID" value="VEL06575.1"/>
    <property type="molecule type" value="Genomic_DNA"/>
</dbReference>
<dbReference type="GO" id="GO:0005886">
    <property type="term" value="C:plasma membrane"/>
    <property type="evidence" value="ECO:0007669"/>
    <property type="project" value="TreeGrafter"/>
</dbReference>
<keyword evidence="8" id="KW-1185">Reference proteome</keyword>
<keyword evidence="4" id="KW-0472">Membrane</keyword>
<keyword evidence="2" id="KW-1015">Disulfide bond</keyword>
<dbReference type="InterPro" id="IPR003598">
    <property type="entry name" value="Ig_sub2"/>
</dbReference>
<dbReference type="SUPFAM" id="SSF48726">
    <property type="entry name" value="Immunoglobulin"/>
    <property type="match status" value="1"/>
</dbReference>
<dbReference type="InterPro" id="IPR050958">
    <property type="entry name" value="Cell_Adh-Cytoskel_Orgn"/>
</dbReference>
<dbReference type="SMART" id="SM00408">
    <property type="entry name" value="IGc2"/>
    <property type="match status" value="1"/>
</dbReference>
<evidence type="ECO:0000313" key="7">
    <source>
        <dbReference type="EMBL" id="VEL06575.1"/>
    </source>
</evidence>
<dbReference type="InterPro" id="IPR036179">
    <property type="entry name" value="Ig-like_dom_sf"/>
</dbReference>
<comment type="caution">
    <text evidence="7">The sequence shown here is derived from an EMBL/GenBank/DDBJ whole genome shotgun (WGS) entry which is preliminary data.</text>
</comment>
<name>A0A448W9T9_9PLAT</name>
<feature type="compositionally biased region" description="Low complexity" evidence="3">
    <location>
        <begin position="306"/>
        <end position="321"/>
    </location>
</feature>
<sequence>MLPSLLWPQLILLAVRTLRFRKSIIDENSYAQHNQGATVELPWAIETNQSVAVNWYCTTDLAVPRQNRLPLTLPLTGHGASPQLLPSLATREHKYQLLDGPQSGGGGNLRLTGLDTDDSGYYIAEPVEPRRDNKHVSVWYKINVLSPVGIVVTPKFAIVNNGSQIELECRGSGNPSPRLHWLRNAQPVSKRYLPEAHQTNPLSSSRPFFSGRSLTEWTVYFTPLASESYAKMGFFDYYPNLFILVCFALVNFCLNLTLNSRRTGQNVNLNQMRLRIESFSLDDVGVYQCVAENSYNDLSPGPPGTGPTSSAPPSSSTGPASRLRRDLTTRMRSRRAISLFHGFGAALEPLSGHSLMDNAQDSALLVMGSRFPLYHLAVFLWLPLSTLWLRPFAIIGYFSCCFPVLHAKIGHKNS</sequence>
<dbReference type="GO" id="GO:0030424">
    <property type="term" value="C:axon"/>
    <property type="evidence" value="ECO:0007669"/>
    <property type="project" value="TreeGrafter"/>
</dbReference>
<dbReference type="GO" id="GO:0008046">
    <property type="term" value="F:axon guidance receptor activity"/>
    <property type="evidence" value="ECO:0007669"/>
    <property type="project" value="TreeGrafter"/>
</dbReference>
<evidence type="ECO:0000256" key="5">
    <source>
        <dbReference type="SAM" id="SignalP"/>
    </source>
</evidence>
<dbReference type="Proteomes" id="UP000784294">
    <property type="component" value="Unassembled WGS sequence"/>
</dbReference>
<dbReference type="PROSITE" id="PS50835">
    <property type="entry name" value="IG_LIKE"/>
    <property type="match status" value="1"/>
</dbReference>
<dbReference type="InterPro" id="IPR007110">
    <property type="entry name" value="Ig-like_dom"/>
</dbReference>
<evidence type="ECO:0000259" key="6">
    <source>
        <dbReference type="PROSITE" id="PS50835"/>
    </source>
</evidence>
<gene>
    <name evidence="7" type="ORF">PXEA_LOCUS15</name>
</gene>
<protein>
    <recommendedName>
        <fullName evidence="6">Ig-like domain-containing protein</fullName>
    </recommendedName>
</protein>
<keyword evidence="4" id="KW-0812">Transmembrane</keyword>
<dbReference type="GO" id="GO:0007156">
    <property type="term" value="P:homophilic cell adhesion via plasma membrane adhesion molecules"/>
    <property type="evidence" value="ECO:0007669"/>
    <property type="project" value="TreeGrafter"/>
</dbReference>
<dbReference type="AlphaFoldDB" id="A0A448W9T9"/>
<dbReference type="Gene3D" id="2.60.40.10">
    <property type="entry name" value="Immunoglobulins"/>
    <property type="match status" value="1"/>
</dbReference>
<evidence type="ECO:0000256" key="4">
    <source>
        <dbReference type="SAM" id="Phobius"/>
    </source>
</evidence>
<organism evidence="7 8">
    <name type="scientific">Protopolystoma xenopodis</name>
    <dbReference type="NCBI Taxonomy" id="117903"/>
    <lineage>
        <taxon>Eukaryota</taxon>
        <taxon>Metazoa</taxon>
        <taxon>Spiralia</taxon>
        <taxon>Lophotrochozoa</taxon>
        <taxon>Platyhelminthes</taxon>
        <taxon>Monogenea</taxon>
        <taxon>Polyopisthocotylea</taxon>
        <taxon>Polystomatidea</taxon>
        <taxon>Polystomatidae</taxon>
        <taxon>Protopolystoma</taxon>
    </lineage>
</organism>
<dbReference type="InterPro" id="IPR013783">
    <property type="entry name" value="Ig-like_fold"/>
</dbReference>
<keyword evidence="4" id="KW-1133">Transmembrane helix</keyword>
<evidence type="ECO:0000256" key="1">
    <source>
        <dbReference type="ARBA" id="ARBA00022729"/>
    </source>
</evidence>
<evidence type="ECO:0000256" key="3">
    <source>
        <dbReference type="SAM" id="MobiDB-lite"/>
    </source>
</evidence>
<feature type="domain" description="Ig-like" evidence="6">
    <location>
        <begin position="147"/>
        <end position="299"/>
    </location>
</feature>
<accession>A0A448W9T9</accession>
<feature type="region of interest" description="Disordered" evidence="3">
    <location>
        <begin position="297"/>
        <end position="325"/>
    </location>
</feature>
<dbReference type="CDD" id="cd00096">
    <property type="entry name" value="Ig"/>
    <property type="match status" value="1"/>
</dbReference>
<keyword evidence="1 5" id="KW-0732">Signal</keyword>
<evidence type="ECO:0000313" key="8">
    <source>
        <dbReference type="Proteomes" id="UP000784294"/>
    </source>
</evidence>
<feature type="transmembrane region" description="Helical" evidence="4">
    <location>
        <begin position="237"/>
        <end position="258"/>
    </location>
</feature>